<feature type="compositionally biased region" description="Polar residues" evidence="1">
    <location>
        <begin position="1"/>
        <end position="25"/>
    </location>
</feature>
<dbReference type="RefSeq" id="WP_023950320.1">
    <property type="nucleotide sequence ID" value="NZ_AYSV01000068.1"/>
</dbReference>
<evidence type="ECO:0000313" key="3">
    <source>
        <dbReference type="Proteomes" id="UP000018766"/>
    </source>
</evidence>
<feature type="region of interest" description="Disordered" evidence="1">
    <location>
        <begin position="1"/>
        <end position="29"/>
    </location>
</feature>
<reference evidence="2 3" key="1">
    <citation type="submission" date="2013-11" db="EMBL/GenBank/DDBJ databases">
        <title>Genomic analysis of Pelistega sp. HM-7.</title>
        <authorList>
            <person name="Kumbhare S.V."/>
            <person name="Shetty S.A."/>
            <person name="Sharma O."/>
            <person name="Dhotre D.P."/>
        </authorList>
    </citation>
    <scope>NUCLEOTIDE SEQUENCE [LARGE SCALE GENOMIC DNA]</scope>
    <source>
        <strain evidence="2 3">HM-7</strain>
    </source>
</reference>
<proteinExistence type="predicted"/>
<organism evidence="2 3">
    <name type="scientific">Pelistega indica</name>
    <dbReference type="NCBI Taxonomy" id="1414851"/>
    <lineage>
        <taxon>Bacteria</taxon>
        <taxon>Pseudomonadati</taxon>
        <taxon>Pseudomonadota</taxon>
        <taxon>Betaproteobacteria</taxon>
        <taxon>Burkholderiales</taxon>
        <taxon>Alcaligenaceae</taxon>
        <taxon>Pelistega</taxon>
    </lineage>
</organism>
<keyword evidence="3" id="KW-1185">Reference proteome</keyword>
<dbReference type="EMBL" id="AYSV01000068">
    <property type="protein sequence ID" value="ETD72357.1"/>
    <property type="molecule type" value="Genomic_DNA"/>
</dbReference>
<gene>
    <name evidence="2" type="ORF">V757_04820</name>
</gene>
<sequence length="59" mass="6451">MNNCDIPNSDLTPTSSSLPQTQPTAQKACHEAYHSLIEHSPESYLADALKSILAKRQTP</sequence>
<evidence type="ECO:0000313" key="2">
    <source>
        <dbReference type="EMBL" id="ETD72357.1"/>
    </source>
</evidence>
<evidence type="ECO:0000256" key="1">
    <source>
        <dbReference type="SAM" id="MobiDB-lite"/>
    </source>
</evidence>
<dbReference type="Proteomes" id="UP000018766">
    <property type="component" value="Unassembled WGS sequence"/>
</dbReference>
<comment type="caution">
    <text evidence="2">The sequence shown here is derived from an EMBL/GenBank/DDBJ whole genome shotgun (WGS) entry which is preliminary data.</text>
</comment>
<name>V8G9H2_9BURK</name>
<accession>V8G9H2</accession>
<protein>
    <submittedName>
        <fullName evidence="2">Uncharacterized protein</fullName>
    </submittedName>
</protein>
<dbReference type="AlphaFoldDB" id="V8G9H2"/>